<accession>A0A1I6Z2F3</accession>
<evidence type="ECO:0000256" key="1">
    <source>
        <dbReference type="ARBA" id="ARBA00004167"/>
    </source>
</evidence>
<sequence length="424" mass="46759">MNPGMEAPVDAGVIKRGSLLVAAGSAELTIPVEARCLRQHFDESRGQYLVAFVITRLDPAQRELLRRVIRAYLAGRHASVEELIDAEDPQTPRRSMPEGASMPASGSLWRYSLLLLASLALLLVLAVTLYRNLLLVEPDFAAVTAPRVDIVAPGNGVLADHGLTPGDRVERDQLLVNIDNRELRAELALAQAGERFNQRLIDTLKTRLADPDTQRVSLFNATRPDDYRATTFETADAGIARERVDQLEASVDFERARVNALETRLSGHRLFSPCECLVAWAVDGAGDVYVQQGDPLMTLTRTEPEAVLVEALVHMEDISRLEPHQLAFVDLGNGKEVIEARVRSIALDIERQPRAGFPHWVRQQQNVASVLLVPERPLPPHLVGRPVEVRFSDAPAFDAVAEWFLSAFNGLIGRFVSTSEGEPS</sequence>
<evidence type="ECO:0000256" key="3">
    <source>
        <dbReference type="ARBA" id="ARBA00022989"/>
    </source>
</evidence>
<evidence type="ECO:0000313" key="7">
    <source>
        <dbReference type="Proteomes" id="UP000199594"/>
    </source>
</evidence>
<dbReference type="EMBL" id="FPAQ01000008">
    <property type="protein sequence ID" value="SFT56906.1"/>
    <property type="molecule type" value="Genomic_DNA"/>
</dbReference>
<feature type="transmembrane region" description="Helical" evidence="5">
    <location>
        <begin position="111"/>
        <end position="130"/>
    </location>
</feature>
<evidence type="ECO:0000256" key="5">
    <source>
        <dbReference type="SAM" id="Phobius"/>
    </source>
</evidence>
<reference evidence="6 7" key="1">
    <citation type="submission" date="2016-10" db="EMBL/GenBank/DDBJ databases">
        <authorList>
            <person name="de Groot N.N."/>
        </authorList>
    </citation>
    <scope>NUCLEOTIDE SEQUENCE [LARGE SCALE GENOMIC DNA]</scope>
    <source>
        <strain evidence="6 7">CGMCC 1.6493</strain>
    </source>
</reference>
<gene>
    <name evidence="6" type="ORF">SAMN04487956_10885</name>
</gene>
<proteinExistence type="predicted"/>
<comment type="subcellular location">
    <subcellularLocation>
        <location evidence="1">Membrane</location>
        <topology evidence="1">Single-pass membrane protein</topology>
    </subcellularLocation>
</comment>
<dbReference type="InterPro" id="IPR050739">
    <property type="entry name" value="MFP"/>
</dbReference>
<evidence type="ECO:0000256" key="2">
    <source>
        <dbReference type="ARBA" id="ARBA00022692"/>
    </source>
</evidence>
<dbReference type="AlphaFoldDB" id="A0A1I6Z2F3"/>
<dbReference type="Proteomes" id="UP000199594">
    <property type="component" value="Unassembled WGS sequence"/>
</dbReference>
<evidence type="ECO:0000313" key="6">
    <source>
        <dbReference type="EMBL" id="SFT56906.1"/>
    </source>
</evidence>
<dbReference type="SUPFAM" id="SSF111369">
    <property type="entry name" value="HlyD-like secretion proteins"/>
    <property type="match status" value="1"/>
</dbReference>
<dbReference type="GO" id="GO:0016020">
    <property type="term" value="C:membrane"/>
    <property type="evidence" value="ECO:0007669"/>
    <property type="project" value="UniProtKB-SubCell"/>
</dbReference>
<keyword evidence="4 5" id="KW-0472">Membrane</keyword>
<organism evidence="6 7">
    <name type="scientific">Halomonas saccharevitans</name>
    <dbReference type="NCBI Taxonomy" id="416872"/>
    <lineage>
        <taxon>Bacteria</taxon>
        <taxon>Pseudomonadati</taxon>
        <taxon>Pseudomonadota</taxon>
        <taxon>Gammaproteobacteria</taxon>
        <taxon>Oceanospirillales</taxon>
        <taxon>Halomonadaceae</taxon>
        <taxon>Halomonas</taxon>
    </lineage>
</organism>
<name>A0A1I6Z2F3_9GAMM</name>
<keyword evidence="2 5" id="KW-0812">Transmembrane</keyword>
<dbReference type="PANTHER" id="PTHR30386">
    <property type="entry name" value="MEMBRANE FUSION SUBUNIT OF EMRAB-TOLC MULTIDRUG EFFLUX PUMP"/>
    <property type="match status" value="1"/>
</dbReference>
<dbReference type="OrthoDB" id="6171975at2"/>
<protein>
    <submittedName>
        <fullName evidence="6">Multidrug resistance efflux pump</fullName>
    </submittedName>
</protein>
<evidence type="ECO:0000256" key="4">
    <source>
        <dbReference type="ARBA" id="ARBA00023136"/>
    </source>
</evidence>
<dbReference type="PANTHER" id="PTHR30386:SF26">
    <property type="entry name" value="TRANSPORT PROTEIN COMB"/>
    <property type="match status" value="1"/>
</dbReference>
<keyword evidence="3 5" id="KW-1133">Transmembrane helix</keyword>
<dbReference type="Gene3D" id="1.10.287.470">
    <property type="entry name" value="Helix hairpin bin"/>
    <property type="match status" value="1"/>
</dbReference>
<dbReference type="Gene3D" id="2.40.50.100">
    <property type="match status" value="1"/>
</dbReference>